<dbReference type="Gene3D" id="2.10.25.10">
    <property type="entry name" value="Laminin"/>
    <property type="match status" value="1"/>
</dbReference>
<name>A0ABM1EX48_PRICU</name>
<dbReference type="RefSeq" id="XP_014676769.1">
    <property type="nucleotide sequence ID" value="XM_014821283.1"/>
</dbReference>
<dbReference type="PROSITE" id="PS01186">
    <property type="entry name" value="EGF_2"/>
    <property type="match status" value="1"/>
</dbReference>
<protein>
    <submittedName>
        <fullName evidence="4">Uncharacterized protein LOC106816660</fullName>
    </submittedName>
</protein>
<keyword evidence="3" id="KW-1185">Reference proteome</keyword>
<evidence type="ECO:0000313" key="3">
    <source>
        <dbReference type="Proteomes" id="UP000695022"/>
    </source>
</evidence>
<gene>
    <name evidence="4" type="primary">LOC106816660</name>
</gene>
<organism evidence="3 4">
    <name type="scientific">Priapulus caudatus</name>
    <name type="common">Priapulid worm</name>
    <dbReference type="NCBI Taxonomy" id="37621"/>
    <lineage>
        <taxon>Eukaryota</taxon>
        <taxon>Metazoa</taxon>
        <taxon>Ecdysozoa</taxon>
        <taxon>Scalidophora</taxon>
        <taxon>Priapulida</taxon>
        <taxon>Priapulimorpha</taxon>
        <taxon>Priapulimorphida</taxon>
        <taxon>Priapulidae</taxon>
        <taxon>Priapulus</taxon>
    </lineage>
</organism>
<dbReference type="InterPro" id="IPR008979">
    <property type="entry name" value="Galactose-bd-like_sf"/>
</dbReference>
<evidence type="ECO:0000313" key="4">
    <source>
        <dbReference type="RefSeq" id="XP_014676769.1"/>
    </source>
</evidence>
<proteinExistence type="predicted"/>
<accession>A0ABM1EX48</accession>
<dbReference type="GeneID" id="106816660"/>
<dbReference type="Gene3D" id="2.60.120.260">
    <property type="entry name" value="Galactose-binding domain-like"/>
    <property type="match status" value="1"/>
</dbReference>
<dbReference type="InterPro" id="IPR000742">
    <property type="entry name" value="EGF"/>
</dbReference>
<feature type="domain" description="EGF-like" evidence="2">
    <location>
        <begin position="164"/>
        <end position="177"/>
    </location>
</feature>
<reference evidence="4" key="1">
    <citation type="submission" date="2025-08" db="UniProtKB">
        <authorList>
            <consortium name="RefSeq"/>
        </authorList>
    </citation>
    <scope>IDENTIFICATION</scope>
</reference>
<evidence type="ECO:0000256" key="1">
    <source>
        <dbReference type="SAM" id="MobiDB-lite"/>
    </source>
</evidence>
<dbReference type="SUPFAM" id="SSF49785">
    <property type="entry name" value="Galactose-binding domain-like"/>
    <property type="match status" value="1"/>
</dbReference>
<sequence length="259" mass="27014">MSASSEFKGEVAGANQSSNCPASVHCIKNAMDNNPMTKWIANSSANEEIAFEVLTPIYLDAICIKFSEGRIRNVSFYANTLPTESWTYIGKMLLPTSSDYSVRHFIADLIYPRAVRYFKISILDTYAAEMNIGISDIYFRIKGECTDMCNVNAYCDTEGATPTCVCRDGWLGDGVHCYHGAVTTGAVTTGAVTTGAVTTGAVTTGAVTTGAVTTGAVTTGAVTTGAVTTGAVTKGAVTTGAVTTAAMTAADQVEQASPV</sequence>
<dbReference type="Proteomes" id="UP000695022">
    <property type="component" value="Unplaced"/>
</dbReference>
<evidence type="ECO:0000259" key="2">
    <source>
        <dbReference type="PROSITE" id="PS01186"/>
    </source>
</evidence>
<feature type="region of interest" description="Disordered" evidence="1">
    <location>
        <begin position="1"/>
        <end position="20"/>
    </location>
</feature>